<keyword evidence="4 11" id="KW-1133">Transmembrane helix</keyword>
<dbReference type="PANTHER" id="PTHR31981:SF1">
    <property type="entry name" value="GLYCOSYLATED LYSOSOMAL MEMBRANE PROTEIN"/>
    <property type="match status" value="1"/>
</dbReference>
<dbReference type="GO" id="GO:0005765">
    <property type="term" value="C:lysosomal membrane"/>
    <property type="evidence" value="ECO:0007669"/>
    <property type="project" value="UniProtKB-SubCell"/>
</dbReference>
<dbReference type="Pfam" id="PF15065">
    <property type="entry name" value="NCU-G1"/>
    <property type="match status" value="1"/>
</dbReference>
<comment type="similarity">
    <text evidence="1">Belongs to the GLMP family.</text>
</comment>
<dbReference type="RefSeq" id="XP_026749870.2">
    <property type="nucleotide sequence ID" value="XM_026894069.3"/>
</dbReference>
<keyword evidence="3 12" id="KW-0732">Signal</keyword>
<keyword evidence="5 11" id="KW-0472">Membrane</keyword>
<gene>
    <name evidence="14" type="primary">LOC113510611</name>
</gene>
<keyword evidence="7" id="KW-0458">Lysosome</keyword>
<evidence type="ECO:0000256" key="10">
    <source>
        <dbReference type="ARBA" id="ARBA00044960"/>
    </source>
</evidence>
<comment type="function">
    <text evidence="8">Required to protect lysosomal transporter MFSD1 from lysosomal proteolysis and for MFSD1 lysosomal localization.</text>
</comment>
<keyword evidence="13" id="KW-1185">Reference proteome</keyword>
<comment type="subcellular location">
    <subcellularLocation>
        <location evidence="9">Lysosome membrane</location>
        <topology evidence="9">Single-pass type I membrane protein</topology>
        <orientation evidence="9">Lumenal side</orientation>
    </subcellularLocation>
</comment>
<evidence type="ECO:0000256" key="12">
    <source>
        <dbReference type="SAM" id="SignalP"/>
    </source>
</evidence>
<name>A0A6J1W9V8_GALME</name>
<evidence type="ECO:0000256" key="7">
    <source>
        <dbReference type="ARBA" id="ARBA00023228"/>
    </source>
</evidence>
<accession>A0A6J1W9V8</accession>
<feature type="signal peptide" evidence="12">
    <location>
        <begin position="1"/>
        <end position="24"/>
    </location>
</feature>
<evidence type="ECO:0000256" key="2">
    <source>
        <dbReference type="ARBA" id="ARBA00022692"/>
    </source>
</evidence>
<feature type="chain" id="PRO_5046530095" evidence="12">
    <location>
        <begin position="25"/>
        <end position="396"/>
    </location>
</feature>
<proteinExistence type="inferred from homology"/>
<evidence type="ECO:0000256" key="5">
    <source>
        <dbReference type="ARBA" id="ARBA00023136"/>
    </source>
</evidence>
<dbReference type="GeneID" id="113510611"/>
<evidence type="ECO:0000313" key="13">
    <source>
        <dbReference type="Proteomes" id="UP001652740"/>
    </source>
</evidence>
<evidence type="ECO:0000313" key="14">
    <source>
        <dbReference type="RefSeq" id="XP_026749870.2"/>
    </source>
</evidence>
<protein>
    <submittedName>
        <fullName evidence="14">Glycosylated lysosomal membrane protein A-like</fullName>
    </submittedName>
</protein>
<evidence type="ECO:0000256" key="4">
    <source>
        <dbReference type="ARBA" id="ARBA00022989"/>
    </source>
</evidence>
<keyword evidence="2 11" id="KW-0812">Transmembrane</keyword>
<dbReference type="InParanoid" id="A0A6J1W9V8"/>
<keyword evidence="6" id="KW-0325">Glycoprotein</keyword>
<evidence type="ECO:0000256" key="11">
    <source>
        <dbReference type="SAM" id="Phobius"/>
    </source>
</evidence>
<sequence>MLFLTIKMYFSTLLFILSISVAYSQDRKITSILNPDCNACTDFDTLLYIRADGAHDSIHQVWDFTRRTPTVIFLISSLNLTLNVTWNSETPKFTFSEEPKYSFAIAIDKIYEYNDTEDNGHFDDRYPQRPYPLNDLLWIRQDLVQSNNEVKLIMRAHHLNDYQKGTIEIKLDLLPYQDYAVDLPHLIHTSNSTLIDVNLVNLTCSEDYQASRFALHFLLVSTDRKNDTMNYTMRKSLDDEHTPGVFEIVEIVTPASRRRGVGGFLQFRPVAYTQPQRGVSVSTSAHVSHFNRTELRNDSTLKTFYRHFDRDNVLVQDMVVSFGDAADGYYKQQNYTSWSFTVGHGTPPKEGFSLFVIMIISIGLGIPVTLALSSVVYLVVRKYKHRNPPTRLLNDE</sequence>
<comment type="subunit">
    <text evidence="10">Interacts (via lumenal domain) with lysosomal protein MFSD1; the interaction starts while both proteins are still in the endoplasmic reticulum and is required for stabilization of MFSD1 in lysosomes but has no direct effect on its targeting to lysosomes or transporter activity.</text>
</comment>
<evidence type="ECO:0000256" key="3">
    <source>
        <dbReference type="ARBA" id="ARBA00022729"/>
    </source>
</evidence>
<evidence type="ECO:0000256" key="9">
    <source>
        <dbReference type="ARBA" id="ARBA00024189"/>
    </source>
</evidence>
<dbReference type="KEGG" id="gmw:113510611"/>
<feature type="transmembrane region" description="Helical" evidence="11">
    <location>
        <begin position="354"/>
        <end position="380"/>
    </location>
</feature>
<evidence type="ECO:0000256" key="1">
    <source>
        <dbReference type="ARBA" id="ARBA00010599"/>
    </source>
</evidence>
<dbReference type="InterPro" id="IPR029382">
    <property type="entry name" value="NCU-G1"/>
</dbReference>
<dbReference type="PANTHER" id="PTHR31981">
    <property type="entry name" value="GLYCOSYLATED LYSOSOMAL MEMBRANE PROTEIN"/>
    <property type="match status" value="1"/>
</dbReference>
<dbReference type="Proteomes" id="UP001652740">
    <property type="component" value="Unplaced"/>
</dbReference>
<evidence type="ECO:0000256" key="6">
    <source>
        <dbReference type="ARBA" id="ARBA00023180"/>
    </source>
</evidence>
<reference evidence="14" key="1">
    <citation type="submission" date="2025-08" db="UniProtKB">
        <authorList>
            <consortium name="RefSeq"/>
        </authorList>
    </citation>
    <scope>IDENTIFICATION</scope>
    <source>
        <tissue evidence="14">Whole larvae</tissue>
    </source>
</reference>
<dbReference type="AlphaFoldDB" id="A0A6J1W9V8"/>
<evidence type="ECO:0000256" key="8">
    <source>
        <dbReference type="ARBA" id="ARBA00024176"/>
    </source>
</evidence>
<organism evidence="13 14">
    <name type="scientific">Galleria mellonella</name>
    <name type="common">Greater wax moth</name>
    <dbReference type="NCBI Taxonomy" id="7137"/>
    <lineage>
        <taxon>Eukaryota</taxon>
        <taxon>Metazoa</taxon>
        <taxon>Ecdysozoa</taxon>
        <taxon>Arthropoda</taxon>
        <taxon>Hexapoda</taxon>
        <taxon>Insecta</taxon>
        <taxon>Pterygota</taxon>
        <taxon>Neoptera</taxon>
        <taxon>Endopterygota</taxon>
        <taxon>Lepidoptera</taxon>
        <taxon>Glossata</taxon>
        <taxon>Ditrysia</taxon>
        <taxon>Pyraloidea</taxon>
        <taxon>Pyralidae</taxon>
        <taxon>Galleriinae</taxon>
        <taxon>Galleria</taxon>
    </lineage>
</organism>